<organism evidence="3">
    <name type="scientific">Manihot esculenta</name>
    <name type="common">Cassava</name>
    <name type="synonym">Jatropha manihot</name>
    <dbReference type="NCBI Taxonomy" id="3983"/>
    <lineage>
        <taxon>Eukaryota</taxon>
        <taxon>Viridiplantae</taxon>
        <taxon>Streptophyta</taxon>
        <taxon>Embryophyta</taxon>
        <taxon>Tracheophyta</taxon>
        <taxon>Spermatophyta</taxon>
        <taxon>Magnoliopsida</taxon>
        <taxon>eudicotyledons</taxon>
        <taxon>Gunneridae</taxon>
        <taxon>Pentapetalae</taxon>
        <taxon>rosids</taxon>
        <taxon>fabids</taxon>
        <taxon>Malpighiales</taxon>
        <taxon>Euphorbiaceae</taxon>
        <taxon>Crotonoideae</taxon>
        <taxon>Manihoteae</taxon>
        <taxon>Manihot</taxon>
    </lineage>
</organism>
<evidence type="ECO:0000259" key="2">
    <source>
        <dbReference type="SMART" id="SM01416"/>
    </source>
</evidence>
<dbReference type="Pfam" id="PF01280">
    <property type="entry name" value="Ribosomal_L19e"/>
    <property type="match status" value="1"/>
</dbReference>
<dbReference type="InterPro" id="IPR039547">
    <property type="entry name" value="Ribosomal_eL19"/>
</dbReference>
<dbReference type="STRING" id="3983.A0A2C9WHQ7"/>
<dbReference type="EMBL" id="CM004387">
    <property type="protein sequence ID" value="OAY59616.1"/>
    <property type="molecule type" value="Genomic_DNA"/>
</dbReference>
<evidence type="ECO:0000256" key="1">
    <source>
        <dbReference type="SAM" id="MobiDB-lite"/>
    </source>
</evidence>
<dbReference type="GO" id="GO:0003735">
    <property type="term" value="F:structural constituent of ribosome"/>
    <property type="evidence" value="ECO:0007669"/>
    <property type="project" value="InterPro"/>
</dbReference>
<feature type="region of interest" description="Disordered" evidence="1">
    <location>
        <begin position="93"/>
        <end position="114"/>
    </location>
</feature>
<proteinExistence type="predicted"/>
<dbReference type="PANTHER" id="PTHR10722">
    <property type="entry name" value="60S RIBOSOMAL PROTEIN L19"/>
    <property type="match status" value="1"/>
</dbReference>
<dbReference type="GO" id="GO:0003723">
    <property type="term" value="F:RNA binding"/>
    <property type="evidence" value="ECO:0007669"/>
    <property type="project" value="InterPro"/>
</dbReference>
<accession>A0A2C9WHQ7</accession>
<dbReference type="InterPro" id="IPR035970">
    <property type="entry name" value="60S_ribosomal_eL19_sf"/>
</dbReference>
<dbReference type="Gene3D" id="1.10.1200.240">
    <property type="match status" value="1"/>
</dbReference>
<dbReference type="GO" id="GO:0022625">
    <property type="term" value="C:cytosolic large ribosomal subunit"/>
    <property type="evidence" value="ECO:0007669"/>
    <property type="project" value="InterPro"/>
</dbReference>
<protein>
    <recommendedName>
        <fullName evidence="2">Large ribosomal subunit protein eL19 domain-containing protein</fullName>
    </recommendedName>
</protein>
<dbReference type="SMART" id="SM01416">
    <property type="entry name" value="Ribosomal_L19e"/>
    <property type="match status" value="1"/>
</dbReference>
<evidence type="ECO:0000313" key="3">
    <source>
        <dbReference type="EMBL" id="OAY59616.1"/>
    </source>
</evidence>
<dbReference type="AlphaFoldDB" id="A0A2C9WHQ7"/>
<dbReference type="GO" id="GO:0006412">
    <property type="term" value="P:translation"/>
    <property type="evidence" value="ECO:0007669"/>
    <property type="project" value="InterPro"/>
</dbReference>
<gene>
    <name evidence="3" type="ORF">MANES_01G045200</name>
</gene>
<sequence>MVSLKLQKQLAINVLKCGNGKVCLNPNEVNEISMDKSSQNIRKLEAKRKGCHSRYGKRKGTREARLPTKVLWMRRMCVLKRLPHKYREINEFSWKDSQGQGSDKPTVVPPAAAS</sequence>
<dbReference type="InterPro" id="IPR000196">
    <property type="entry name" value="Ribosomal_eL19_dom"/>
</dbReference>
<feature type="domain" description="Large ribosomal subunit protein eL19" evidence="2">
    <location>
        <begin position="3"/>
        <end position="99"/>
    </location>
</feature>
<dbReference type="InterPro" id="IPR057259">
    <property type="entry name" value="Ribosomal_L19e"/>
</dbReference>
<reference evidence="3" key="1">
    <citation type="submission" date="2016-02" db="EMBL/GenBank/DDBJ databases">
        <title>WGS assembly of Manihot esculenta.</title>
        <authorList>
            <person name="Bredeson J.V."/>
            <person name="Prochnik S.E."/>
            <person name="Lyons J.B."/>
            <person name="Schmutz J."/>
            <person name="Grimwood J."/>
            <person name="Vrebalov J."/>
            <person name="Bart R.S."/>
            <person name="Amuge T."/>
            <person name="Ferguson M.E."/>
            <person name="Green R."/>
            <person name="Putnam N."/>
            <person name="Stites J."/>
            <person name="Rounsley S."/>
            <person name="Rokhsar D.S."/>
        </authorList>
    </citation>
    <scope>NUCLEOTIDE SEQUENCE [LARGE SCALE GENOMIC DNA]</scope>
    <source>
        <tissue evidence="3">Leaf</tissue>
    </source>
</reference>
<dbReference type="SUPFAM" id="SSF48140">
    <property type="entry name" value="Ribosomal protein L19 (L19e)"/>
    <property type="match status" value="1"/>
</dbReference>
<name>A0A2C9WHQ7_MANES</name>